<dbReference type="Proteomes" id="UP001364890">
    <property type="component" value="Unassembled WGS sequence"/>
</dbReference>
<reference evidence="8 9" key="1">
    <citation type="submission" date="2024-01" db="EMBL/GenBank/DDBJ databases">
        <title>Seven novel Bacillus-like species.</title>
        <authorList>
            <person name="Liu G."/>
        </authorList>
    </citation>
    <scope>NUCLEOTIDE SEQUENCE [LARGE SCALE GENOMIC DNA]</scope>
    <source>
        <strain evidence="8 9">FJAT-51614</strain>
    </source>
</reference>
<feature type="short sequence motif" description="Polymerase core binding" evidence="6">
    <location>
        <begin position="63"/>
        <end position="76"/>
    </location>
</feature>
<name>A0ABU8F1H6_9BACI</name>
<organism evidence="8 9">
    <name type="scientific">Psychrobacillus mangrovi</name>
    <dbReference type="NCBI Taxonomy" id="3117745"/>
    <lineage>
        <taxon>Bacteria</taxon>
        <taxon>Bacillati</taxon>
        <taxon>Bacillota</taxon>
        <taxon>Bacilli</taxon>
        <taxon>Bacillales</taxon>
        <taxon>Bacillaceae</taxon>
        <taxon>Psychrobacillus</taxon>
    </lineage>
</organism>
<keyword evidence="9" id="KW-1185">Reference proteome</keyword>
<comment type="activity regulation">
    <text evidence="6">Negatively regulated by the anti-sigma-I factor RsgI.</text>
</comment>
<evidence type="ECO:0000256" key="2">
    <source>
        <dbReference type="ARBA" id="ARBA00023015"/>
    </source>
</evidence>
<dbReference type="InterPro" id="IPR007627">
    <property type="entry name" value="RNA_pol_sigma70_r2"/>
</dbReference>
<dbReference type="PANTHER" id="PTHR30385:SF6">
    <property type="entry name" value="RNA POLYMERASE SIGMA FACTOR SIGI"/>
    <property type="match status" value="1"/>
</dbReference>
<protein>
    <recommendedName>
        <fullName evidence="6">RNA polymerase sigma factor SigI</fullName>
    </recommendedName>
</protein>
<proteinExistence type="inferred from homology"/>
<dbReference type="PIRSF" id="PIRSF038953">
    <property type="entry name" value="SigI"/>
    <property type="match status" value="1"/>
</dbReference>
<evidence type="ECO:0000256" key="3">
    <source>
        <dbReference type="ARBA" id="ARBA00023082"/>
    </source>
</evidence>
<dbReference type="InterPro" id="IPR013325">
    <property type="entry name" value="RNA_pol_sigma_r2"/>
</dbReference>
<evidence type="ECO:0000256" key="4">
    <source>
        <dbReference type="ARBA" id="ARBA00023125"/>
    </source>
</evidence>
<dbReference type="RefSeq" id="WP_336496414.1">
    <property type="nucleotide sequence ID" value="NZ_JBAWSY010000002.1"/>
</dbReference>
<dbReference type="NCBIfam" id="TIGR02895">
    <property type="entry name" value="spore_sigI"/>
    <property type="match status" value="1"/>
</dbReference>
<keyword evidence="2 6" id="KW-0805">Transcription regulation</keyword>
<sequence length="252" mass="29274">MLLSIIQGIFKPKTKEKQITSELVQMAKAGDQEVLNDLLLAFTPFMKKTASFVCKRAIDEHDEEYSIAMSAFHEAIMSFNPDENASLQTYAHLIIKRRIIDFIRKESLRKEKVLLINASREDAATEHQQLFDAQALDSYSLEKQAEARRDELSRYTKLLVEFGLSFEDLAKVAPKHEDARKTAFQTAQIIAETEEFYEFLIKYKKLPLKEMEEIVEVSRKTLERHRKYIIAVALLLKSDFVYIKEYVKGEII</sequence>
<keyword evidence="5 6" id="KW-0804">Transcription</keyword>
<evidence type="ECO:0000313" key="8">
    <source>
        <dbReference type="EMBL" id="MEI4768863.1"/>
    </source>
</evidence>
<evidence type="ECO:0000313" key="9">
    <source>
        <dbReference type="Proteomes" id="UP001364890"/>
    </source>
</evidence>
<comment type="similarity">
    <text evidence="6">Belongs to the sigma-70 factor family. SigI subfamily.</text>
</comment>
<dbReference type="Gene3D" id="1.10.1740.10">
    <property type="match status" value="1"/>
</dbReference>
<evidence type="ECO:0000259" key="7">
    <source>
        <dbReference type="Pfam" id="PF04542"/>
    </source>
</evidence>
<feature type="domain" description="RNA polymerase sigma-70 region 2" evidence="7">
    <location>
        <begin position="43"/>
        <end position="107"/>
    </location>
</feature>
<dbReference type="HAMAP" id="MF_02064">
    <property type="entry name" value="Sigma70_SigI"/>
    <property type="match status" value="1"/>
</dbReference>
<keyword evidence="3 6" id="KW-0731">Sigma factor</keyword>
<comment type="subcellular location">
    <subcellularLocation>
        <location evidence="6">Cytoplasm</location>
    </subcellularLocation>
</comment>
<keyword evidence="1 6" id="KW-0963">Cytoplasm</keyword>
<dbReference type="PANTHER" id="PTHR30385">
    <property type="entry name" value="SIGMA FACTOR F FLAGELLAR"/>
    <property type="match status" value="1"/>
</dbReference>
<gene>
    <name evidence="6 8" type="primary">sigI</name>
    <name evidence="8" type="ORF">WAX74_04220</name>
</gene>
<dbReference type="SUPFAM" id="SSF88946">
    <property type="entry name" value="Sigma2 domain of RNA polymerase sigma factors"/>
    <property type="match status" value="1"/>
</dbReference>
<dbReference type="InterPro" id="IPR014244">
    <property type="entry name" value="RNA_pol_sigma-I"/>
</dbReference>
<comment type="function">
    <text evidence="6">Sigma factors are initiation factors that promote the attachment of RNA polymerase to specific initiation sites and are then released.</text>
</comment>
<evidence type="ECO:0000256" key="6">
    <source>
        <dbReference type="HAMAP-Rule" id="MF_02064"/>
    </source>
</evidence>
<dbReference type="EMBL" id="JBAWSY010000002">
    <property type="protein sequence ID" value="MEI4768863.1"/>
    <property type="molecule type" value="Genomic_DNA"/>
</dbReference>
<evidence type="ECO:0000256" key="5">
    <source>
        <dbReference type="ARBA" id="ARBA00023163"/>
    </source>
</evidence>
<comment type="caution">
    <text evidence="8">The sequence shown here is derived from an EMBL/GenBank/DDBJ whole genome shotgun (WGS) entry which is preliminary data.</text>
</comment>
<feature type="DNA-binding region" description="H-T-H motif" evidence="6">
    <location>
        <begin position="208"/>
        <end position="227"/>
    </location>
</feature>
<comment type="subunit">
    <text evidence="6">Interacts with RsgI.</text>
</comment>
<keyword evidence="6" id="KW-0346">Stress response</keyword>
<accession>A0ABU8F1H6</accession>
<evidence type="ECO:0000256" key="1">
    <source>
        <dbReference type="ARBA" id="ARBA00022490"/>
    </source>
</evidence>
<keyword evidence="4 6" id="KW-0238">DNA-binding</keyword>
<dbReference type="Pfam" id="PF04542">
    <property type="entry name" value="Sigma70_r2"/>
    <property type="match status" value="1"/>
</dbReference>